<reference evidence="2 3" key="1">
    <citation type="journal article" date="2013" name="Stand. Genomic Sci.">
        <title>Genome sequence of the reddish-pigmented Rubellimicrobium thermophilum type strain (DSM 16684(T)), a member of the Roseobacter clade.</title>
        <authorList>
            <person name="Fiebig A."/>
            <person name="Riedel T."/>
            <person name="Gronow S."/>
            <person name="Petersen J."/>
            <person name="Klenk H.P."/>
            <person name="Goker M."/>
        </authorList>
    </citation>
    <scope>NUCLEOTIDE SEQUENCE [LARGE SCALE GENOMIC DNA]</scope>
    <source>
        <strain evidence="2 3">DSM 16684</strain>
    </source>
</reference>
<keyword evidence="1" id="KW-1133">Transmembrane helix</keyword>
<evidence type="ECO:0000256" key="1">
    <source>
        <dbReference type="SAM" id="Phobius"/>
    </source>
</evidence>
<dbReference type="STRING" id="1123069.ruthe_00901"/>
<dbReference type="AlphaFoldDB" id="S9R2D8"/>
<organism evidence="2 3">
    <name type="scientific">Rubellimicrobium thermophilum DSM 16684</name>
    <dbReference type="NCBI Taxonomy" id="1123069"/>
    <lineage>
        <taxon>Bacteria</taxon>
        <taxon>Pseudomonadati</taxon>
        <taxon>Pseudomonadota</taxon>
        <taxon>Alphaproteobacteria</taxon>
        <taxon>Rhodobacterales</taxon>
        <taxon>Roseobacteraceae</taxon>
        <taxon>Rubellimicrobium</taxon>
    </lineage>
</organism>
<gene>
    <name evidence="2" type="ORF">ruthe_00901</name>
</gene>
<keyword evidence="3" id="KW-1185">Reference proteome</keyword>
<accession>S9R2D8</accession>
<name>S9R2D8_9RHOB</name>
<feature type="transmembrane region" description="Helical" evidence="1">
    <location>
        <begin position="21"/>
        <end position="43"/>
    </location>
</feature>
<keyword evidence="1" id="KW-0472">Membrane</keyword>
<evidence type="ECO:0000313" key="2">
    <source>
        <dbReference type="EMBL" id="EPX86093.1"/>
    </source>
</evidence>
<dbReference type="Proteomes" id="UP000015346">
    <property type="component" value="Unassembled WGS sequence"/>
</dbReference>
<dbReference type="HOGENOM" id="CLU_212203_1_0_5"/>
<keyword evidence="1" id="KW-0812">Transmembrane</keyword>
<sequence>MNAIMNHSRGLGLLMKLNGDLVLYGLTVLFALCAGIYVGTLGMSMG</sequence>
<dbReference type="EMBL" id="AOLV01000010">
    <property type="protein sequence ID" value="EPX86093.1"/>
    <property type="molecule type" value="Genomic_DNA"/>
</dbReference>
<evidence type="ECO:0000313" key="3">
    <source>
        <dbReference type="Proteomes" id="UP000015346"/>
    </source>
</evidence>
<proteinExistence type="predicted"/>
<comment type="caution">
    <text evidence="2">The sequence shown here is derived from an EMBL/GenBank/DDBJ whole genome shotgun (WGS) entry which is preliminary data.</text>
</comment>
<protein>
    <submittedName>
        <fullName evidence="2">Uncharacterized protein</fullName>
    </submittedName>
</protein>